<evidence type="ECO:0000256" key="5">
    <source>
        <dbReference type="ARBA" id="ARBA00022801"/>
    </source>
</evidence>
<comment type="domain">
    <text evidence="12">The clip domain consists of 35-55 residues which are 'knitted' together usually by 3 conserved disulfide bonds forming a clip-like compact structure.</text>
</comment>
<keyword evidence="7" id="KW-0106">Calcium</keyword>
<comment type="subcellular location">
    <subcellularLocation>
        <location evidence="1 12">Secreted</location>
    </subcellularLocation>
</comment>
<dbReference type="PROSITE" id="PS00134">
    <property type="entry name" value="TRYPSIN_HIS"/>
    <property type="match status" value="1"/>
</dbReference>
<dbReference type="InterPro" id="IPR038565">
    <property type="entry name" value="CLIP_sf"/>
</dbReference>
<dbReference type="OMA" id="GATHCAN"/>
<dbReference type="SUPFAM" id="SSF50494">
    <property type="entry name" value="Trypsin-like serine proteases"/>
    <property type="match status" value="1"/>
</dbReference>
<gene>
    <name evidence="15" type="ORF">Dbus_chr2Rg1318</name>
</gene>
<dbReference type="InterPro" id="IPR018114">
    <property type="entry name" value="TRYPSIN_HIS"/>
</dbReference>
<dbReference type="AlphaFoldDB" id="A0A0M3QV38"/>
<dbReference type="GO" id="GO:0004252">
    <property type="term" value="F:serine-type endopeptidase activity"/>
    <property type="evidence" value="ECO:0007669"/>
    <property type="project" value="UniProtKB-UniRule"/>
</dbReference>
<proteinExistence type="inferred from homology"/>
<evidence type="ECO:0000256" key="11">
    <source>
        <dbReference type="RuleBase" id="RU363034"/>
    </source>
</evidence>
<dbReference type="Pfam" id="PF12032">
    <property type="entry name" value="CLIP"/>
    <property type="match status" value="1"/>
</dbReference>
<evidence type="ECO:0000259" key="14">
    <source>
        <dbReference type="PROSITE" id="PS51888"/>
    </source>
</evidence>
<dbReference type="InterPro" id="IPR009003">
    <property type="entry name" value="Peptidase_S1_PA"/>
</dbReference>
<name>A0A0M3QV38_DROBS</name>
<evidence type="ECO:0000256" key="9">
    <source>
        <dbReference type="ARBA" id="ARBA00023157"/>
    </source>
</evidence>
<evidence type="ECO:0000256" key="1">
    <source>
        <dbReference type="ARBA" id="ARBA00004613"/>
    </source>
</evidence>
<dbReference type="PROSITE" id="PS50240">
    <property type="entry name" value="TRYPSIN_DOM"/>
    <property type="match status" value="1"/>
</dbReference>
<evidence type="ECO:0000256" key="12">
    <source>
        <dbReference type="RuleBase" id="RU366078"/>
    </source>
</evidence>
<dbReference type="PANTHER" id="PTHR24256">
    <property type="entry name" value="TRYPTASE-RELATED"/>
    <property type="match status" value="1"/>
</dbReference>
<evidence type="ECO:0000256" key="10">
    <source>
        <dbReference type="ARBA" id="ARBA00024195"/>
    </source>
</evidence>
<dbReference type="OrthoDB" id="8250810at2759"/>
<evidence type="ECO:0000256" key="4">
    <source>
        <dbReference type="ARBA" id="ARBA00022729"/>
    </source>
</evidence>
<dbReference type="EC" id="3.4.21.-" evidence="11"/>
<protein>
    <recommendedName>
        <fullName evidence="12">CLIP domain-containing serine protease</fullName>
        <ecNumber evidence="11">3.4.21.-</ecNumber>
    </recommendedName>
</protein>
<dbReference type="InterPro" id="IPR001314">
    <property type="entry name" value="Peptidase_S1A"/>
</dbReference>
<accession>A0A0M3QV38</accession>
<dbReference type="InterPro" id="IPR043504">
    <property type="entry name" value="Peptidase_S1_PA_chymotrypsin"/>
</dbReference>
<reference evidence="15 16" key="1">
    <citation type="submission" date="2015-08" db="EMBL/GenBank/DDBJ databases">
        <title>Ancestral chromatin configuration constrains chromatin evolution on differentiating sex chromosomes in Drosophila.</title>
        <authorList>
            <person name="Zhou Q."/>
            <person name="Bachtrog D."/>
        </authorList>
    </citation>
    <scope>NUCLEOTIDE SEQUENCE [LARGE SCALE GENOMIC DNA]</scope>
    <source>
        <tissue evidence="15">Whole larvae</tissue>
    </source>
</reference>
<keyword evidence="9" id="KW-1015">Disulfide bond</keyword>
<evidence type="ECO:0000256" key="2">
    <source>
        <dbReference type="ARBA" id="ARBA00022525"/>
    </source>
</evidence>
<evidence type="ECO:0000256" key="7">
    <source>
        <dbReference type="ARBA" id="ARBA00022837"/>
    </source>
</evidence>
<dbReference type="FunFam" id="2.40.10.10:FF:000146">
    <property type="entry name" value="Serine protease 53"/>
    <property type="match status" value="1"/>
</dbReference>
<keyword evidence="2 12" id="KW-0964">Secreted</keyword>
<keyword evidence="6 11" id="KW-0720">Serine protease</keyword>
<dbReference type="InterPro" id="IPR051487">
    <property type="entry name" value="Ser/Thr_Proteases_Immune/Dev"/>
</dbReference>
<dbReference type="InterPro" id="IPR001254">
    <property type="entry name" value="Trypsin_dom"/>
</dbReference>
<dbReference type="STRING" id="30019.A0A0M3QV38"/>
<evidence type="ECO:0000256" key="8">
    <source>
        <dbReference type="ARBA" id="ARBA00023145"/>
    </source>
</evidence>
<dbReference type="SMART" id="SM00020">
    <property type="entry name" value="Tryp_SPc"/>
    <property type="match status" value="1"/>
</dbReference>
<dbReference type="Proteomes" id="UP000494163">
    <property type="component" value="Chromosome 2R"/>
</dbReference>
<feature type="domain" description="Clip" evidence="14">
    <location>
        <begin position="31"/>
        <end position="86"/>
    </location>
</feature>
<keyword evidence="5 11" id="KW-0378">Hydrolase</keyword>
<feature type="signal peptide" evidence="12">
    <location>
        <begin position="1"/>
        <end position="22"/>
    </location>
</feature>
<comment type="similarity">
    <text evidence="10 12">Belongs to the peptidase S1 family. CLIP subfamily.</text>
</comment>
<dbReference type="PROSITE" id="PS51888">
    <property type="entry name" value="CLIP"/>
    <property type="match status" value="1"/>
</dbReference>
<dbReference type="SMART" id="SM00680">
    <property type="entry name" value="CLIP"/>
    <property type="match status" value="1"/>
</dbReference>
<sequence length="394" mass="43947">MTSLRIFCFVLCLISALQLYKAQNTQNNYPACTRRDGRQGHCIPTNECPRIYDAMIKARERRMDKATKTYIKNSHCPKRKKFYVCCEDLIQPNTTTINITTNTRRNKTTTTTTTTTTTPSPVLQLLDVEGCGSFGNVPQTINGYQVIVQSRPWMALLKFKTGDGREKFLCGGSLISSRYVLTAAHCINPLYELISVRLGEHTISTDRDCGFSKGRVTCALPVENFEIERVFKHENFSASHGLNDIALIKLKGHAETKSHIRPICLPITKAIQDKSESLREFRVTGWGKTETLASADTLQESIIRKVPRENCCRAFRRPSYNNLSIICAGDTLGDACNGDSGGPLSFLDYVKGKQRFVQYGIVSAGSNNCGRGLPGVYTNVGKFLSWIAEKMVEP</sequence>
<dbReference type="SMR" id="A0A0M3QV38"/>
<dbReference type="Gene3D" id="3.30.1640.30">
    <property type="match status" value="1"/>
</dbReference>
<dbReference type="EMBL" id="CP012524">
    <property type="protein sequence ID" value="ALC41739.1"/>
    <property type="molecule type" value="Genomic_DNA"/>
</dbReference>
<dbReference type="CDD" id="cd00190">
    <property type="entry name" value="Tryp_SPc"/>
    <property type="match status" value="1"/>
</dbReference>
<keyword evidence="8" id="KW-0865">Zymogen</keyword>
<dbReference type="PROSITE" id="PS00135">
    <property type="entry name" value="TRYPSIN_SER"/>
    <property type="match status" value="1"/>
</dbReference>
<evidence type="ECO:0000313" key="15">
    <source>
        <dbReference type="EMBL" id="ALC41739.1"/>
    </source>
</evidence>
<evidence type="ECO:0000256" key="3">
    <source>
        <dbReference type="ARBA" id="ARBA00022670"/>
    </source>
</evidence>
<evidence type="ECO:0000313" key="16">
    <source>
        <dbReference type="Proteomes" id="UP000494163"/>
    </source>
</evidence>
<feature type="domain" description="Peptidase S1" evidence="13">
    <location>
        <begin position="140"/>
        <end position="392"/>
    </location>
</feature>
<evidence type="ECO:0000259" key="13">
    <source>
        <dbReference type="PROSITE" id="PS50240"/>
    </source>
</evidence>
<keyword evidence="16" id="KW-1185">Reference proteome</keyword>
<evidence type="ECO:0000256" key="6">
    <source>
        <dbReference type="ARBA" id="ARBA00022825"/>
    </source>
</evidence>
<dbReference type="Pfam" id="PF00089">
    <property type="entry name" value="Trypsin"/>
    <property type="match status" value="1"/>
</dbReference>
<dbReference type="InterPro" id="IPR022700">
    <property type="entry name" value="CLIP"/>
</dbReference>
<dbReference type="GO" id="GO:0005576">
    <property type="term" value="C:extracellular region"/>
    <property type="evidence" value="ECO:0007669"/>
    <property type="project" value="UniProtKB-SubCell"/>
</dbReference>
<dbReference type="InterPro" id="IPR033116">
    <property type="entry name" value="TRYPSIN_SER"/>
</dbReference>
<organism evidence="15 16">
    <name type="scientific">Drosophila busckii</name>
    <name type="common">Fruit fly</name>
    <dbReference type="NCBI Taxonomy" id="30019"/>
    <lineage>
        <taxon>Eukaryota</taxon>
        <taxon>Metazoa</taxon>
        <taxon>Ecdysozoa</taxon>
        <taxon>Arthropoda</taxon>
        <taxon>Hexapoda</taxon>
        <taxon>Insecta</taxon>
        <taxon>Pterygota</taxon>
        <taxon>Neoptera</taxon>
        <taxon>Endopterygota</taxon>
        <taxon>Diptera</taxon>
        <taxon>Brachycera</taxon>
        <taxon>Muscomorpha</taxon>
        <taxon>Ephydroidea</taxon>
        <taxon>Drosophilidae</taxon>
        <taxon>Drosophila</taxon>
    </lineage>
</organism>
<dbReference type="PRINTS" id="PR00722">
    <property type="entry name" value="CHYMOTRYPSIN"/>
</dbReference>
<feature type="chain" id="PRO_5023970593" description="CLIP domain-containing serine protease" evidence="12">
    <location>
        <begin position="23"/>
        <end position="394"/>
    </location>
</feature>
<keyword evidence="4 12" id="KW-0732">Signal</keyword>
<dbReference type="Gene3D" id="2.40.10.10">
    <property type="entry name" value="Trypsin-like serine proteases"/>
    <property type="match status" value="2"/>
</dbReference>
<keyword evidence="3 11" id="KW-0645">Protease</keyword>
<dbReference type="GO" id="GO:0006508">
    <property type="term" value="P:proteolysis"/>
    <property type="evidence" value="ECO:0007669"/>
    <property type="project" value="UniProtKB-KW"/>
</dbReference>